<dbReference type="InterPro" id="IPR029063">
    <property type="entry name" value="SAM-dependent_MTases_sf"/>
</dbReference>
<proteinExistence type="predicted"/>
<dbReference type="Gene3D" id="1.10.10.10">
    <property type="entry name" value="Winged helix-like DNA-binding domain superfamily/Winged helix DNA-binding domain"/>
    <property type="match status" value="1"/>
</dbReference>
<comment type="caution">
    <text evidence="2">The sequence shown here is derived from an EMBL/GenBank/DDBJ whole genome shotgun (WGS) entry which is preliminary data.</text>
</comment>
<dbReference type="Pfam" id="PF08241">
    <property type="entry name" value="Methyltransf_11"/>
    <property type="match status" value="1"/>
</dbReference>
<dbReference type="NCBIfam" id="NF033788">
    <property type="entry name" value="HTH_metalloreg"/>
    <property type="match status" value="1"/>
</dbReference>
<evidence type="ECO:0000313" key="2">
    <source>
        <dbReference type="EMBL" id="OXT00899.1"/>
    </source>
</evidence>
<dbReference type="GO" id="GO:0003700">
    <property type="term" value="F:DNA-binding transcription factor activity"/>
    <property type="evidence" value="ECO:0007669"/>
    <property type="project" value="InterPro"/>
</dbReference>
<dbReference type="Proteomes" id="UP000215405">
    <property type="component" value="Unassembled WGS sequence"/>
</dbReference>
<dbReference type="CDD" id="cd02440">
    <property type="entry name" value="AdoMet_MTases"/>
    <property type="match status" value="1"/>
</dbReference>
<dbReference type="Gene3D" id="3.40.50.150">
    <property type="entry name" value="Vaccinia Virus protein VP39"/>
    <property type="match status" value="1"/>
</dbReference>
<dbReference type="SUPFAM" id="SSF46785">
    <property type="entry name" value="Winged helix' DNA-binding domain"/>
    <property type="match status" value="1"/>
</dbReference>
<dbReference type="PROSITE" id="PS50987">
    <property type="entry name" value="HTH_ARSR_2"/>
    <property type="match status" value="1"/>
</dbReference>
<dbReference type="CDD" id="cd00090">
    <property type="entry name" value="HTH_ARSR"/>
    <property type="match status" value="1"/>
</dbReference>
<feature type="domain" description="HTH arsR-type" evidence="1">
    <location>
        <begin position="1"/>
        <end position="81"/>
    </location>
</feature>
<accession>A0A231UY67</accession>
<evidence type="ECO:0000313" key="3">
    <source>
        <dbReference type="Proteomes" id="UP000215405"/>
    </source>
</evidence>
<dbReference type="AlphaFoldDB" id="A0A231UY67"/>
<dbReference type="InterPro" id="IPR036390">
    <property type="entry name" value="WH_DNA-bd_sf"/>
</dbReference>
<reference evidence="3" key="1">
    <citation type="journal article" date="2017" name="Int. J. Syst. Evol. Microbiol.">
        <title>Notoacmeibacter marinus gen. nov., sp. nov., isolated from the gut of a limpet and proposal of Notoacmeibacteraceae fam. nov. in the order Rhizobiales of the class Alphaproteobacteria.</title>
        <authorList>
            <person name="Huang Z."/>
            <person name="Guo F."/>
            <person name="Lai Q."/>
        </authorList>
    </citation>
    <scope>NUCLEOTIDE SEQUENCE [LARGE SCALE GENOMIC DNA]</scope>
    <source>
        <strain evidence="3">XMTR2A4</strain>
    </source>
</reference>
<dbReference type="InterPro" id="IPR013216">
    <property type="entry name" value="Methyltransf_11"/>
</dbReference>
<dbReference type="InterPro" id="IPR001845">
    <property type="entry name" value="HTH_ArsR_DNA-bd_dom"/>
</dbReference>
<dbReference type="PRINTS" id="PR00778">
    <property type="entry name" value="HTHARSR"/>
</dbReference>
<dbReference type="SMART" id="SM00418">
    <property type="entry name" value="HTH_ARSR"/>
    <property type="match status" value="1"/>
</dbReference>
<protein>
    <submittedName>
        <fullName evidence="2">ArsR family transcriptional regulator</fullName>
    </submittedName>
</protein>
<dbReference type="SUPFAM" id="SSF53335">
    <property type="entry name" value="S-adenosyl-L-methionine-dependent methyltransferases"/>
    <property type="match status" value="1"/>
</dbReference>
<gene>
    <name evidence="2" type="ORF">B7H23_09850</name>
</gene>
<dbReference type="Pfam" id="PF01022">
    <property type="entry name" value="HTH_5"/>
    <property type="match status" value="1"/>
</dbReference>
<sequence length="306" mass="34111">MAESSRLRILLLLRQGEMTVSDLTAVLEQSQPRVSRHLKLLMEAGLIGRYQEGAWAYFHLVEDDAMRSLCDSLLDRLSQADMQAQSDRERLAEVRDAHASRAASYFAANAAEWDRIRSLHAPDEAVEEALCAVIGERQVETLLDIGTGTGRMITLLASLCRRAIGIDPSREMLAIARSRLEEAGIANAQLRQASVFDLPVGKASVDLVTIHQVLHYLDQPARAVKAVAAALRPEGRMAIIDFQSHDLEFLRSEYAHLRLGFSDRQMTDWLHGEGLIVTHRRTIAPGHREQGLTVHIWLAEKPVEAS</sequence>
<evidence type="ECO:0000259" key="1">
    <source>
        <dbReference type="PROSITE" id="PS50987"/>
    </source>
</evidence>
<dbReference type="EMBL" id="NBYO01000002">
    <property type="protein sequence ID" value="OXT00899.1"/>
    <property type="molecule type" value="Genomic_DNA"/>
</dbReference>
<dbReference type="PANTHER" id="PTHR42912:SF93">
    <property type="entry name" value="N6-ADENOSINE-METHYLTRANSFERASE TMT1A"/>
    <property type="match status" value="1"/>
</dbReference>
<dbReference type="InterPro" id="IPR011991">
    <property type="entry name" value="ArsR-like_HTH"/>
</dbReference>
<dbReference type="InterPro" id="IPR036388">
    <property type="entry name" value="WH-like_DNA-bd_sf"/>
</dbReference>
<dbReference type="InterPro" id="IPR050508">
    <property type="entry name" value="Methyltransf_Superfamily"/>
</dbReference>
<keyword evidence="3" id="KW-1185">Reference proteome</keyword>
<dbReference type="GO" id="GO:0008757">
    <property type="term" value="F:S-adenosylmethionine-dependent methyltransferase activity"/>
    <property type="evidence" value="ECO:0007669"/>
    <property type="project" value="InterPro"/>
</dbReference>
<organism evidence="2 3">
    <name type="scientific">Notoacmeibacter marinus</name>
    <dbReference type="NCBI Taxonomy" id="1876515"/>
    <lineage>
        <taxon>Bacteria</taxon>
        <taxon>Pseudomonadati</taxon>
        <taxon>Pseudomonadota</taxon>
        <taxon>Alphaproteobacteria</taxon>
        <taxon>Hyphomicrobiales</taxon>
        <taxon>Notoacmeibacteraceae</taxon>
        <taxon>Notoacmeibacter</taxon>
    </lineage>
</organism>
<name>A0A231UY67_9HYPH</name>
<dbReference type="PANTHER" id="PTHR42912">
    <property type="entry name" value="METHYLTRANSFERASE"/>
    <property type="match status" value="1"/>
</dbReference>